<organism evidence="7 8">
    <name type="scientific">Arthrobacter russicus</name>
    <dbReference type="NCBI Taxonomy" id="172040"/>
    <lineage>
        <taxon>Bacteria</taxon>
        <taxon>Bacillati</taxon>
        <taxon>Actinomycetota</taxon>
        <taxon>Actinomycetes</taxon>
        <taxon>Micrococcales</taxon>
        <taxon>Micrococcaceae</taxon>
        <taxon>Arthrobacter</taxon>
    </lineage>
</organism>
<dbReference type="Pfam" id="PF02388">
    <property type="entry name" value="FemAB"/>
    <property type="match status" value="1"/>
</dbReference>
<keyword evidence="4" id="KW-0573">Peptidoglycan synthesis</keyword>
<dbReference type="RefSeq" id="WP_309797081.1">
    <property type="nucleotide sequence ID" value="NZ_BAAAHY010000001.1"/>
</dbReference>
<dbReference type="Gene3D" id="3.40.630.30">
    <property type="match status" value="2"/>
</dbReference>
<evidence type="ECO:0000256" key="1">
    <source>
        <dbReference type="ARBA" id="ARBA00009943"/>
    </source>
</evidence>
<keyword evidence="8" id="KW-1185">Reference proteome</keyword>
<protein>
    <submittedName>
        <fullName evidence="7">Lipid II:glycine glycyltransferase (Peptidoglycan interpeptide bridge formation enzyme)</fullName>
    </submittedName>
</protein>
<gene>
    <name evidence="7" type="ORF">JOE69_001293</name>
</gene>
<dbReference type="PANTHER" id="PTHR36174">
    <property type="entry name" value="LIPID II:GLYCINE GLYCYLTRANSFERASE"/>
    <property type="match status" value="1"/>
</dbReference>
<dbReference type="EMBL" id="JAVDQF010000001">
    <property type="protein sequence ID" value="MDR6269055.1"/>
    <property type="molecule type" value="Genomic_DNA"/>
</dbReference>
<proteinExistence type="inferred from homology"/>
<accession>A0ABU1J9F5</accession>
<dbReference type="PANTHER" id="PTHR36174:SF1">
    <property type="entry name" value="LIPID II:GLYCINE GLYCYLTRANSFERASE"/>
    <property type="match status" value="1"/>
</dbReference>
<dbReference type="Proteomes" id="UP001185069">
    <property type="component" value="Unassembled WGS sequence"/>
</dbReference>
<evidence type="ECO:0000313" key="8">
    <source>
        <dbReference type="Proteomes" id="UP001185069"/>
    </source>
</evidence>
<sequence length="315" mass="34297">MDFFVQSPAWAEFQRGLGKTVHEQRGDGWRFLAVEESNPAGKVLYLPYGPVAADLAALDSALAEIRPLAKSRGAVFIRLEPASLALSAEAARRALAERGMVPAPANQQPELTRILDLGPDLAPTLAQMKPTNRNLYRNIGKKGVAFRATQDPAEISVLLGFLHRTAERNGFKPQSDDYLHRVATTLMPMGAVTLYLAELEGRPIAAALVYDSADTRVYAHAAMDDEYRKLSAGIPLVVTLIAEAQAKGLAHVDLSGVAPEGQPEHKWAGFTSFKNSFGGRLVEFPGTWDLPVNPLRYAAYQLARKARGKVRSLRG</sequence>
<dbReference type="InterPro" id="IPR016181">
    <property type="entry name" value="Acyl_CoA_acyltransferase"/>
</dbReference>
<evidence type="ECO:0000256" key="4">
    <source>
        <dbReference type="ARBA" id="ARBA00022984"/>
    </source>
</evidence>
<dbReference type="InterPro" id="IPR050644">
    <property type="entry name" value="PG_Glycine_Bridge_Synth"/>
</dbReference>
<name>A0ABU1J9F5_9MICC</name>
<comment type="similarity">
    <text evidence="1">Belongs to the FemABX family.</text>
</comment>
<dbReference type="SUPFAM" id="SSF55729">
    <property type="entry name" value="Acyl-CoA N-acyltransferases (Nat)"/>
    <property type="match status" value="2"/>
</dbReference>
<evidence type="ECO:0000256" key="6">
    <source>
        <dbReference type="ARBA" id="ARBA00023316"/>
    </source>
</evidence>
<reference evidence="7 8" key="1">
    <citation type="submission" date="2023-07" db="EMBL/GenBank/DDBJ databases">
        <title>Sequencing the genomes of 1000 actinobacteria strains.</title>
        <authorList>
            <person name="Klenk H.-P."/>
        </authorList>
    </citation>
    <scope>NUCLEOTIDE SEQUENCE [LARGE SCALE GENOMIC DNA]</scope>
    <source>
        <strain evidence="7 8">DSM 14555</strain>
    </source>
</reference>
<evidence type="ECO:0000313" key="7">
    <source>
        <dbReference type="EMBL" id="MDR6269055.1"/>
    </source>
</evidence>
<dbReference type="InterPro" id="IPR003447">
    <property type="entry name" value="FEMABX"/>
</dbReference>
<evidence type="ECO:0000256" key="3">
    <source>
        <dbReference type="ARBA" id="ARBA00022960"/>
    </source>
</evidence>
<evidence type="ECO:0000256" key="5">
    <source>
        <dbReference type="ARBA" id="ARBA00023315"/>
    </source>
</evidence>
<evidence type="ECO:0000256" key="2">
    <source>
        <dbReference type="ARBA" id="ARBA00022679"/>
    </source>
</evidence>
<dbReference type="PROSITE" id="PS51191">
    <property type="entry name" value="FEMABX"/>
    <property type="match status" value="1"/>
</dbReference>
<keyword evidence="3" id="KW-0133">Cell shape</keyword>
<keyword evidence="6" id="KW-0961">Cell wall biogenesis/degradation</keyword>
<comment type="caution">
    <text evidence="7">The sequence shown here is derived from an EMBL/GenBank/DDBJ whole genome shotgun (WGS) entry which is preliminary data.</text>
</comment>
<keyword evidence="2" id="KW-0808">Transferase</keyword>
<keyword evidence="5" id="KW-0012">Acyltransferase</keyword>